<dbReference type="PANTHER" id="PTHR24287:SF1">
    <property type="entry name" value="P450, PUTATIVE (EUROFUNG)-RELATED"/>
    <property type="match status" value="1"/>
</dbReference>
<keyword evidence="6 8" id="KW-0408">Iron</keyword>
<dbReference type="PANTHER" id="PTHR24287">
    <property type="entry name" value="P450, PUTATIVE (EUROFUNG)-RELATED"/>
    <property type="match status" value="1"/>
</dbReference>
<sequence>MHTPSLGPIVIFHVLAPAVRLLGFAQRKPKLLLFIIPTMFSPVLLLIFLLAAILFKLLSDAFKKRKISAEASARGCASLPILPRKGFLGLGRLSEISKANKEGRSPQWFIEKFDEIGKDVHTFKASALDYELIVTRDPENAKAMFSTQSRNFEISPHRRDIWSPLLGDGIFTAQGEQWKHSRQLLRPQFSRNQISDLDLEEQHIQSLLNLEVLKSGEQGWTQHIDLAPLFLNFTLDVATEFLYGRSVNSQSAHNPDINKGIELDSGFSYHLDAGKSWLYTKGLFGRWNRLVYSPQLTKHCKEVHRFVDELVVGKLNQPAKLNADSDRFCLLNELAKSTQNPLELRNETLQILNAGRDTTGALLGWVFYFLVRNNRVFDKLRGIILTDFGRDRTGEIIFEKLKQCQYLNHCIQETLRVASVVPINERVCTSDTTLPRGGGEDKLQPVFLRKGQRVLIVNHAMQHRSDLWGPDVDEFKPERWEKRIAGFEFVPFAAGPRKCIGRKSWKLISQSLTLMLAAEQFALTETAYVIIRFLQRFDKIENSEEPGPPFFQYIFSNRSGTGVQVRLHEADT</sequence>
<evidence type="ECO:0000313" key="11">
    <source>
        <dbReference type="Proteomes" id="UP000431533"/>
    </source>
</evidence>
<dbReference type="PRINTS" id="PR00385">
    <property type="entry name" value="P450"/>
</dbReference>
<protein>
    <submittedName>
        <fullName evidence="10">Cytochrome P450</fullName>
    </submittedName>
</protein>
<organism evidence="10 11">
    <name type="scientific">Lachnellula hyalina</name>
    <dbReference type="NCBI Taxonomy" id="1316788"/>
    <lineage>
        <taxon>Eukaryota</taxon>
        <taxon>Fungi</taxon>
        <taxon>Dikarya</taxon>
        <taxon>Ascomycota</taxon>
        <taxon>Pezizomycotina</taxon>
        <taxon>Leotiomycetes</taxon>
        <taxon>Helotiales</taxon>
        <taxon>Lachnaceae</taxon>
        <taxon>Lachnellula</taxon>
    </lineage>
</organism>
<evidence type="ECO:0000256" key="1">
    <source>
        <dbReference type="ARBA" id="ARBA00001971"/>
    </source>
</evidence>
<proteinExistence type="inferred from homology"/>
<reference evidence="10 11" key="1">
    <citation type="submission" date="2018-05" db="EMBL/GenBank/DDBJ databases">
        <title>Genome sequencing and assembly of the regulated plant pathogen Lachnellula willkommii and related sister species for the development of diagnostic species identification markers.</title>
        <authorList>
            <person name="Giroux E."/>
            <person name="Bilodeau G."/>
        </authorList>
    </citation>
    <scope>NUCLEOTIDE SEQUENCE [LARGE SCALE GENOMIC DNA]</scope>
    <source>
        <strain evidence="10 11">CBS 185.66</strain>
    </source>
</reference>
<dbReference type="Gene3D" id="1.10.630.10">
    <property type="entry name" value="Cytochrome P450"/>
    <property type="match status" value="1"/>
</dbReference>
<evidence type="ECO:0000256" key="4">
    <source>
        <dbReference type="ARBA" id="ARBA00022723"/>
    </source>
</evidence>
<keyword evidence="4 8" id="KW-0479">Metal-binding</keyword>
<dbReference type="SUPFAM" id="SSF48264">
    <property type="entry name" value="Cytochrome P450"/>
    <property type="match status" value="1"/>
</dbReference>
<dbReference type="GO" id="GO:0016712">
    <property type="term" value="F:oxidoreductase activity, acting on paired donors, with incorporation or reduction of molecular oxygen, reduced flavin or flavoprotein as one donor, and incorporation of one atom of oxygen"/>
    <property type="evidence" value="ECO:0007669"/>
    <property type="project" value="InterPro"/>
</dbReference>
<evidence type="ECO:0000256" key="9">
    <source>
        <dbReference type="SAM" id="Phobius"/>
    </source>
</evidence>
<dbReference type="InterPro" id="IPR036396">
    <property type="entry name" value="Cyt_P450_sf"/>
</dbReference>
<dbReference type="GO" id="GO:0020037">
    <property type="term" value="F:heme binding"/>
    <property type="evidence" value="ECO:0007669"/>
    <property type="project" value="InterPro"/>
</dbReference>
<keyword evidence="9" id="KW-0472">Membrane</keyword>
<keyword evidence="3 8" id="KW-0349">Heme</keyword>
<dbReference type="GeneID" id="41981446"/>
<evidence type="ECO:0000313" key="10">
    <source>
        <dbReference type="EMBL" id="TVY30655.1"/>
    </source>
</evidence>
<dbReference type="InterPro" id="IPR002402">
    <property type="entry name" value="Cyt_P450_E_grp-II"/>
</dbReference>
<feature type="transmembrane region" description="Helical" evidence="9">
    <location>
        <begin position="31"/>
        <end position="55"/>
    </location>
</feature>
<gene>
    <name evidence="10" type="primary">CYP52A13_0</name>
    <name evidence="10" type="ORF">LHYA1_G001248</name>
</gene>
<dbReference type="PRINTS" id="PR00464">
    <property type="entry name" value="EP450II"/>
</dbReference>
<evidence type="ECO:0000256" key="3">
    <source>
        <dbReference type="ARBA" id="ARBA00022617"/>
    </source>
</evidence>
<dbReference type="InterPro" id="IPR001128">
    <property type="entry name" value="Cyt_P450"/>
</dbReference>
<dbReference type="RefSeq" id="XP_031009441.1">
    <property type="nucleotide sequence ID" value="XM_031146232.1"/>
</dbReference>
<evidence type="ECO:0000256" key="6">
    <source>
        <dbReference type="ARBA" id="ARBA00023004"/>
    </source>
</evidence>
<accession>A0A8H8R962</accession>
<dbReference type="CDD" id="cd11063">
    <property type="entry name" value="CYP52"/>
    <property type="match status" value="1"/>
</dbReference>
<keyword evidence="9" id="KW-0812">Transmembrane</keyword>
<dbReference type="InterPro" id="IPR047146">
    <property type="entry name" value="Cyt_P450_E_CYP52_fungi"/>
</dbReference>
<comment type="cofactor">
    <cofactor evidence="1 8">
        <name>heme</name>
        <dbReference type="ChEBI" id="CHEBI:30413"/>
    </cofactor>
</comment>
<dbReference type="PRINTS" id="PR01239">
    <property type="entry name" value="EP450IICYP52"/>
</dbReference>
<dbReference type="GO" id="GO:0005506">
    <property type="term" value="F:iron ion binding"/>
    <property type="evidence" value="ECO:0007669"/>
    <property type="project" value="InterPro"/>
</dbReference>
<name>A0A8H8R962_9HELO</name>
<comment type="similarity">
    <text evidence="2">Belongs to the cytochrome P450 family.</text>
</comment>
<evidence type="ECO:0000256" key="8">
    <source>
        <dbReference type="PIRSR" id="PIRSR602402-1"/>
    </source>
</evidence>
<evidence type="ECO:0000256" key="7">
    <source>
        <dbReference type="ARBA" id="ARBA00023033"/>
    </source>
</evidence>
<feature type="binding site" description="axial binding residue" evidence="8">
    <location>
        <position position="499"/>
    </location>
    <ligand>
        <name>heme</name>
        <dbReference type="ChEBI" id="CHEBI:30413"/>
    </ligand>
    <ligandPart>
        <name>Fe</name>
        <dbReference type="ChEBI" id="CHEBI:18248"/>
    </ligandPart>
</feature>
<comment type="caution">
    <text evidence="10">The sequence shown here is derived from an EMBL/GenBank/DDBJ whole genome shotgun (WGS) entry which is preliminary data.</text>
</comment>
<keyword evidence="9" id="KW-1133">Transmembrane helix</keyword>
<keyword evidence="5" id="KW-0560">Oxidoreductase</keyword>
<evidence type="ECO:0000256" key="5">
    <source>
        <dbReference type="ARBA" id="ARBA00023002"/>
    </source>
</evidence>
<dbReference type="Proteomes" id="UP000431533">
    <property type="component" value="Unassembled WGS sequence"/>
</dbReference>
<dbReference type="Pfam" id="PF00067">
    <property type="entry name" value="p450"/>
    <property type="match status" value="1"/>
</dbReference>
<feature type="transmembrane region" description="Helical" evidence="9">
    <location>
        <begin position="6"/>
        <end position="24"/>
    </location>
</feature>
<dbReference type="InterPro" id="IPR002974">
    <property type="entry name" value="Cyt_P450_E_CYP52_ascomycetes"/>
</dbReference>
<keyword evidence="7" id="KW-0503">Monooxygenase</keyword>
<keyword evidence="11" id="KW-1185">Reference proteome</keyword>
<dbReference type="EMBL" id="QGMH01000005">
    <property type="protein sequence ID" value="TVY30655.1"/>
    <property type="molecule type" value="Genomic_DNA"/>
</dbReference>
<dbReference type="AlphaFoldDB" id="A0A8H8R962"/>
<evidence type="ECO:0000256" key="2">
    <source>
        <dbReference type="ARBA" id="ARBA00010617"/>
    </source>
</evidence>
<dbReference type="OrthoDB" id="1470350at2759"/>